<feature type="chain" id="PRO_5019869633" description="Inhibitor I9 domain-containing protein" evidence="2">
    <location>
        <begin position="19"/>
        <end position="193"/>
    </location>
</feature>
<evidence type="ECO:0000259" key="3">
    <source>
        <dbReference type="Pfam" id="PF05922"/>
    </source>
</evidence>
<feature type="region of interest" description="Disordered" evidence="1">
    <location>
        <begin position="26"/>
        <end position="45"/>
    </location>
</feature>
<dbReference type="PANTHER" id="PTHR48222">
    <property type="entry name" value="PROTEINASE INHIBITOR, PROPEPTIDE"/>
    <property type="match status" value="1"/>
</dbReference>
<evidence type="ECO:0000313" key="5">
    <source>
        <dbReference type="Proteomes" id="UP000290289"/>
    </source>
</evidence>
<evidence type="ECO:0000313" key="4">
    <source>
        <dbReference type="EMBL" id="RXH67589.1"/>
    </source>
</evidence>
<dbReference type="Gene3D" id="2.60.40.2310">
    <property type="match status" value="1"/>
</dbReference>
<dbReference type="EMBL" id="RDQH01000343">
    <property type="protein sequence ID" value="RXH67589.1"/>
    <property type="molecule type" value="Genomic_DNA"/>
</dbReference>
<dbReference type="PANTHER" id="PTHR48222:SF4">
    <property type="entry name" value="PROTEINASE INHIBITOR, PROPEPTIDE"/>
    <property type="match status" value="1"/>
</dbReference>
<dbReference type="Gene3D" id="3.30.70.80">
    <property type="entry name" value="Peptidase S8 propeptide/proteinase inhibitor I9"/>
    <property type="match status" value="1"/>
</dbReference>
<protein>
    <recommendedName>
        <fullName evidence="3">Inhibitor I9 domain-containing protein</fullName>
    </recommendedName>
</protein>
<organism evidence="4 5">
    <name type="scientific">Malus domestica</name>
    <name type="common">Apple</name>
    <name type="synonym">Pyrus malus</name>
    <dbReference type="NCBI Taxonomy" id="3750"/>
    <lineage>
        <taxon>Eukaryota</taxon>
        <taxon>Viridiplantae</taxon>
        <taxon>Streptophyta</taxon>
        <taxon>Embryophyta</taxon>
        <taxon>Tracheophyta</taxon>
        <taxon>Spermatophyta</taxon>
        <taxon>Magnoliopsida</taxon>
        <taxon>eudicotyledons</taxon>
        <taxon>Gunneridae</taxon>
        <taxon>Pentapetalae</taxon>
        <taxon>rosids</taxon>
        <taxon>fabids</taxon>
        <taxon>Rosales</taxon>
        <taxon>Rosaceae</taxon>
        <taxon>Amygdaloideae</taxon>
        <taxon>Maleae</taxon>
        <taxon>Malus</taxon>
    </lineage>
</organism>
<proteinExistence type="predicted"/>
<gene>
    <name evidence="4" type="ORF">DVH24_027736</name>
</gene>
<dbReference type="Pfam" id="PF05922">
    <property type="entry name" value="Inhibitor_I9"/>
    <property type="match status" value="1"/>
</dbReference>
<dbReference type="Proteomes" id="UP000290289">
    <property type="component" value="Chromosome 17"/>
</dbReference>
<feature type="signal peptide" evidence="2">
    <location>
        <begin position="1"/>
        <end position="18"/>
    </location>
</feature>
<dbReference type="InterPro" id="IPR037045">
    <property type="entry name" value="S8pro/Inhibitor_I9_sf"/>
</dbReference>
<name>A0A498H9C3_MALDO</name>
<accession>A0A498H9C3</accession>
<keyword evidence="5" id="KW-1185">Reference proteome</keyword>
<comment type="caution">
    <text evidence="4">The sequence shown here is derived from an EMBL/GenBank/DDBJ whole genome shotgun (WGS) entry which is preliminary data.</text>
</comment>
<feature type="domain" description="Inhibitor I9" evidence="3">
    <location>
        <begin position="45"/>
        <end position="122"/>
    </location>
</feature>
<evidence type="ECO:0000256" key="2">
    <source>
        <dbReference type="SAM" id="SignalP"/>
    </source>
</evidence>
<dbReference type="FunFam" id="3.30.70.80:FF:000003">
    <property type="entry name" value="Subtilisin-like protease SBT1.9"/>
    <property type="match status" value="1"/>
</dbReference>
<evidence type="ECO:0000256" key="1">
    <source>
        <dbReference type="SAM" id="MobiDB-lite"/>
    </source>
</evidence>
<dbReference type="STRING" id="3750.A0A498H9C3"/>
<dbReference type="SUPFAM" id="SSF54897">
    <property type="entry name" value="Protease propeptides/inhibitors"/>
    <property type="match status" value="1"/>
</dbReference>
<dbReference type="AlphaFoldDB" id="A0A498H9C3"/>
<dbReference type="InterPro" id="IPR010259">
    <property type="entry name" value="S8pro/Inhibitor_I9"/>
</dbReference>
<keyword evidence="2" id="KW-0732">Signal</keyword>
<reference evidence="4 5" key="1">
    <citation type="submission" date="2018-10" db="EMBL/GenBank/DDBJ databases">
        <title>A high-quality apple genome assembly.</title>
        <authorList>
            <person name="Hu J."/>
        </authorList>
    </citation>
    <scope>NUCLEOTIDE SEQUENCE [LARGE SCALE GENOMIC DNA]</scope>
    <source>
        <strain evidence="5">cv. HFTH1</strain>
        <tissue evidence="4">Young leaf</tissue>
    </source>
</reference>
<sequence length="193" mass="20614">MAFSLLHLLLSLIISLSSLSNFSASSSSSSSSSPENNNQNDGGKTFIVQVQPDSKPSIFPTHHDWYSSSLSSLSSSSSSQPPTILHTYSTVFHGFSAKLSPSQADQLQSLSHVISLIPEQVRISPPAGTTVTVEPERLAFRRVGQKLNFLVRVHALAVKLSPGSTSVTSGSIVWSDGKHTVTSPLVVTMQQPL</sequence>